<protein>
    <submittedName>
        <fullName evidence="4">Unannotated protein</fullName>
    </submittedName>
</protein>
<dbReference type="EMBL" id="CAFBOK010000183">
    <property type="protein sequence ID" value="CAB4993000.1"/>
    <property type="molecule type" value="Genomic_DNA"/>
</dbReference>
<evidence type="ECO:0000313" key="7">
    <source>
        <dbReference type="EMBL" id="CAB4708295.1"/>
    </source>
</evidence>
<dbReference type="EMBL" id="CAEZXY010000036">
    <property type="protein sequence ID" value="CAB4708295.1"/>
    <property type="molecule type" value="Genomic_DNA"/>
</dbReference>
<feature type="transmembrane region" description="Helical" evidence="2">
    <location>
        <begin position="42"/>
        <end position="59"/>
    </location>
</feature>
<dbReference type="SUPFAM" id="SSF52266">
    <property type="entry name" value="SGNH hydrolase"/>
    <property type="match status" value="1"/>
</dbReference>
<dbReference type="Pfam" id="PF04311">
    <property type="entry name" value="DUF459"/>
    <property type="match status" value="1"/>
</dbReference>
<dbReference type="InterPro" id="IPR036514">
    <property type="entry name" value="SGNH_hydro_sf"/>
</dbReference>
<evidence type="ECO:0000313" key="11">
    <source>
        <dbReference type="EMBL" id="CAB4993000.1"/>
    </source>
</evidence>
<dbReference type="EMBL" id="CAEUNJ010000038">
    <property type="protein sequence ID" value="CAB4371694.1"/>
    <property type="molecule type" value="Genomic_DNA"/>
</dbReference>
<sequence length="386" mass="42201">MTSPERKPMKGGSGIPSGGRSPFNWRSLFEPFRPRREGTMPAGLIIVVMVLALCVAGLFDADSTLRKSNAKGDGWRNEIAKTVASVTDTLHINFFRNSIDDALGKNQGTKIDVEELLRRQVEAESAASAEAARKVPVLPAPTPATPMKIWVGGDSITQTFGTSFQRITQSTGIFTPTLDYHVSTGLSRPDYYNWPEHLVKDVLPANPSILVIMFGANDGQNMIGADGKVLVRASEPWMAEYRRRVAATMDLLKSPDNQRITIWCGPPPMGPGTKTRGMDLMSYIYWSEAQSRPWIQYFDTWPFFSDSSLAFSANLPNADGVVRGMRQKDNVHLSTVGGDRLSWAVIDRIGKLVNLKAGNVTPPAAQAPPASVVERTEIPPSMPGAE</sequence>
<dbReference type="EMBL" id="CAFBRD010000043">
    <property type="protein sequence ID" value="CAB5077045.1"/>
    <property type="molecule type" value="Genomic_DNA"/>
</dbReference>
<dbReference type="EMBL" id="CAFAAM010000118">
    <property type="protein sequence ID" value="CAB4807490.1"/>
    <property type="molecule type" value="Genomic_DNA"/>
</dbReference>
<evidence type="ECO:0000313" key="10">
    <source>
        <dbReference type="EMBL" id="CAB4951318.1"/>
    </source>
</evidence>
<dbReference type="EMBL" id="CAEZTY010000045">
    <property type="protein sequence ID" value="CAB4588902.1"/>
    <property type="molecule type" value="Genomic_DNA"/>
</dbReference>
<dbReference type="EMBL" id="CAEZVC010000054">
    <property type="protein sequence ID" value="CAB4623513.1"/>
    <property type="molecule type" value="Genomic_DNA"/>
</dbReference>
<accession>A0A6J6AM98</accession>
<keyword evidence="2" id="KW-0812">Transmembrane</keyword>
<evidence type="ECO:0000313" key="4">
    <source>
        <dbReference type="EMBL" id="CAB4371694.1"/>
    </source>
</evidence>
<reference evidence="4" key="1">
    <citation type="submission" date="2020-05" db="EMBL/GenBank/DDBJ databases">
        <authorList>
            <person name="Chiriac C."/>
            <person name="Salcher M."/>
            <person name="Ghai R."/>
            <person name="Kavagutti S V."/>
        </authorList>
    </citation>
    <scope>NUCLEOTIDE SEQUENCE</scope>
</reference>
<dbReference type="EMBL" id="CAFAAD010000033">
    <property type="protein sequence ID" value="CAB4788986.1"/>
    <property type="molecule type" value="Genomic_DNA"/>
</dbReference>
<dbReference type="EMBL" id="CAESAL010000050">
    <property type="protein sequence ID" value="CAB4344075.1"/>
    <property type="molecule type" value="Genomic_DNA"/>
</dbReference>
<evidence type="ECO:0000256" key="2">
    <source>
        <dbReference type="SAM" id="Phobius"/>
    </source>
</evidence>
<name>A0A6J6AM98_9ZZZZ</name>
<feature type="region of interest" description="Disordered" evidence="1">
    <location>
        <begin position="360"/>
        <end position="386"/>
    </location>
</feature>
<evidence type="ECO:0000313" key="5">
    <source>
        <dbReference type="EMBL" id="CAB4588902.1"/>
    </source>
</evidence>
<keyword evidence="2" id="KW-0472">Membrane</keyword>
<proteinExistence type="predicted"/>
<evidence type="ECO:0000313" key="8">
    <source>
        <dbReference type="EMBL" id="CAB4788986.1"/>
    </source>
</evidence>
<evidence type="ECO:0000313" key="3">
    <source>
        <dbReference type="EMBL" id="CAB4344075.1"/>
    </source>
</evidence>
<dbReference type="AlphaFoldDB" id="A0A6J6AM98"/>
<dbReference type="InterPro" id="IPR007407">
    <property type="entry name" value="DUF459"/>
</dbReference>
<evidence type="ECO:0000256" key="1">
    <source>
        <dbReference type="SAM" id="MobiDB-lite"/>
    </source>
</evidence>
<dbReference type="EMBL" id="CAFBNJ010000035">
    <property type="protein sequence ID" value="CAB4951318.1"/>
    <property type="molecule type" value="Genomic_DNA"/>
</dbReference>
<organism evidence="4">
    <name type="scientific">freshwater metagenome</name>
    <dbReference type="NCBI Taxonomy" id="449393"/>
    <lineage>
        <taxon>unclassified sequences</taxon>
        <taxon>metagenomes</taxon>
        <taxon>ecological metagenomes</taxon>
    </lineage>
</organism>
<keyword evidence="2" id="KW-1133">Transmembrane helix</keyword>
<gene>
    <name evidence="5" type="ORF">UFOPK1762_01210</name>
    <name evidence="6" type="ORF">UFOPK1906_00983</name>
    <name evidence="7" type="ORF">UFOPK2624_00947</name>
    <name evidence="8" type="ORF">UFOPK2969_00625</name>
    <name evidence="9" type="ORF">UFOPK3010_00944</name>
    <name evidence="3" type="ORF">UFOPK3331_01315</name>
    <name evidence="10" type="ORF">UFOPK3785_00852</name>
    <name evidence="11" type="ORF">UFOPK3927_01413</name>
    <name evidence="4" type="ORF">UFOPK4201_00998</name>
    <name evidence="12" type="ORF">UFOPK4371_00920</name>
</gene>
<evidence type="ECO:0000313" key="9">
    <source>
        <dbReference type="EMBL" id="CAB4807490.1"/>
    </source>
</evidence>
<evidence type="ECO:0000313" key="6">
    <source>
        <dbReference type="EMBL" id="CAB4623513.1"/>
    </source>
</evidence>
<dbReference type="Gene3D" id="3.40.50.1110">
    <property type="entry name" value="SGNH hydrolase"/>
    <property type="match status" value="1"/>
</dbReference>
<feature type="region of interest" description="Disordered" evidence="1">
    <location>
        <begin position="1"/>
        <end position="22"/>
    </location>
</feature>
<evidence type="ECO:0000313" key="12">
    <source>
        <dbReference type="EMBL" id="CAB5077045.1"/>
    </source>
</evidence>